<feature type="domain" description="N-terminal" evidence="2">
    <location>
        <begin position="57"/>
        <end position="173"/>
    </location>
</feature>
<dbReference type="InterPro" id="IPR013610">
    <property type="entry name" value="ArdC_N"/>
</dbReference>
<feature type="compositionally biased region" description="Low complexity" evidence="1">
    <location>
        <begin position="42"/>
        <end position="57"/>
    </location>
</feature>
<evidence type="ECO:0000256" key="1">
    <source>
        <dbReference type="SAM" id="MobiDB-lite"/>
    </source>
</evidence>
<comment type="caution">
    <text evidence="3">The sequence shown here is derived from an EMBL/GenBank/DDBJ whole genome shotgun (WGS) entry which is preliminary data.</text>
</comment>
<keyword evidence="4" id="KW-1185">Reference proteome</keyword>
<dbReference type="Pfam" id="PF08401">
    <property type="entry name" value="ArdcN"/>
    <property type="match status" value="1"/>
</dbReference>
<evidence type="ECO:0000259" key="2">
    <source>
        <dbReference type="Pfam" id="PF08401"/>
    </source>
</evidence>
<reference evidence="3 4" key="1">
    <citation type="submission" date="2023-09" db="EMBL/GenBank/DDBJ databases">
        <authorList>
            <person name="Rey-Velasco X."/>
        </authorList>
    </citation>
    <scope>NUCLEOTIDE SEQUENCE [LARGE SCALE GENOMIC DNA]</scope>
    <source>
        <strain evidence="3 4">F394</strain>
    </source>
</reference>
<name>A0ABU3BUF4_9BACT</name>
<protein>
    <submittedName>
        <fullName evidence="3">ArdC family protein</fullName>
    </submittedName>
</protein>
<evidence type="ECO:0000313" key="3">
    <source>
        <dbReference type="EMBL" id="MDT0632928.1"/>
    </source>
</evidence>
<dbReference type="RefSeq" id="WP_311665315.1">
    <property type="nucleotide sequence ID" value="NZ_JAVRHT010000043.1"/>
</dbReference>
<sequence>MLRPLPAIAPITARPALDLGRPYGSPFAPLRRPRRPTPPTMPKATRTKPTAKQTEQAQQRRDEAAATLAAGVEHVAQDPEALAAYLEFRANFRRYSCRNALFLSAQARTRGASARHFMGFRAWQGHGRQVQKGQRGYKVFAPTLRKLTAEECAARGREEGARTVSGFRLATVFDIDQTEAIEGREAEALVYASPIPELTGDDFEHVAADLVAVAQAIGYTVGTYAAHVRTAGGVCDAARREIGVKEGPADRRASTLAHEVVHALAHDGADARGIGKAAREIQAEGAAYLACYVLGLDTSTASLPYLRSWATGDTPEERAASVQAQLGAIDALGWRLVELVEAHRSGTLTADVARGAVAASATDADGVPRTAHADRPPVSSH</sequence>
<dbReference type="Proteomes" id="UP001267426">
    <property type="component" value="Unassembled WGS sequence"/>
</dbReference>
<evidence type="ECO:0000313" key="4">
    <source>
        <dbReference type="Proteomes" id="UP001267426"/>
    </source>
</evidence>
<gene>
    <name evidence="3" type="ORF">RM540_14315</name>
</gene>
<accession>A0ABU3BUF4</accession>
<dbReference type="EMBL" id="JAVRHT010000043">
    <property type="protein sequence ID" value="MDT0632928.1"/>
    <property type="molecule type" value="Genomic_DNA"/>
</dbReference>
<feature type="region of interest" description="Disordered" evidence="1">
    <location>
        <begin position="359"/>
        <end position="381"/>
    </location>
</feature>
<feature type="region of interest" description="Disordered" evidence="1">
    <location>
        <begin position="20"/>
        <end position="62"/>
    </location>
</feature>
<proteinExistence type="predicted"/>
<organism evidence="3 4">
    <name type="scientific">Rubrivirga litoralis</name>
    <dbReference type="NCBI Taxonomy" id="3075598"/>
    <lineage>
        <taxon>Bacteria</taxon>
        <taxon>Pseudomonadati</taxon>
        <taxon>Rhodothermota</taxon>
        <taxon>Rhodothermia</taxon>
        <taxon>Rhodothermales</taxon>
        <taxon>Rubricoccaceae</taxon>
        <taxon>Rubrivirga</taxon>
    </lineage>
</organism>